<comment type="caution">
    <text evidence="3">The sequence shown here is derived from an EMBL/GenBank/DDBJ whole genome shotgun (WGS) entry which is preliminary data.</text>
</comment>
<dbReference type="Gene3D" id="3.40.50.300">
    <property type="entry name" value="P-loop containing nucleotide triphosphate hydrolases"/>
    <property type="match status" value="1"/>
</dbReference>
<organism evidence="3 4">
    <name type="scientific">Streptomyces diastatochromogenes</name>
    <dbReference type="NCBI Taxonomy" id="42236"/>
    <lineage>
        <taxon>Bacteria</taxon>
        <taxon>Bacillati</taxon>
        <taxon>Actinomycetota</taxon>
        <taxon>Actinomycetes</taxon>
        <taxon>Kitasatosporales</taxon>
        <taxon>Streptomycetaceae</taxon>
        <taxon>Streptomyces</taxon>
    </lineage>
</organism>
<proteinExistence type="predicted"/>
<dbReference type="EMBL" id="MCGQ01000020">
    <property type="protein sequence ID" value="OXY93064.1"/>
    <property type="molecule type" value="Genomic_DNA"/>
</dbReference>
<protein>
    <recommendedName>
        <fullName evidence="2">NadR/Ttd14 AAA domain-containing protein</fullName>
    </recommendedName>
</protein>
<sequence length="201" mass="21867">MRIAVVGAYGAGKTTLITAATARTGLPAAHGTPMRDPLGSRPKPLEEASEPELVQLVVRRHAERLLAEAAHPKGFLSDGSLLHEWVYATVRLAVGLHPGNDREPQAVTAGSDNPYRQVLDHLGREFLHRALESYDLFVHLPVAFPLRDEQPPISEHFRALSDRLLLDTLRTAGVTVHTVTGGPEARLDALLDLARPVARTP</sequence>
<dbReference type="AlphaFoldDB" id="A0A233SBP4"/>
<gene>
    <name evidence="3" type="ORF">BEK98_22800</name>
</gene>
<evidence type="ECO:0000313" key="4">
    <source>
        <dbReference type="Proteomes" id="UP000215483"/>
    </source>
</evidence>
<evidence type="ECO:0000256" key="1">
    <source>
        <dbReference type="SAM" id="MobiDB-lite"/>
    </source>
</evidence>
<accession>A0A233SBP4</accession>
<evidence type="ECO:0000313" key="3">
    <source>
        <dbReference type="EMBL" id="OXY93064.1"/>
    </source>
</evidence>
<evidence type="ECO:0000259" key="2">
    <source>
        <dbReference type="Pfam" id="PF13521"/>
    </source>
</evidence>
<dbReference type="InterPro" id="IPR027417">
    <property type="entry name" value="P-loop_NTPase"/>
</dbReference>
<feature type="domain" description="NadR/Ttd14 AAA" evidence="2">
    <location>
        <begin position="2"/>
        <end position="186"/>
    </location>
</feature>
<dbReference type="InterPro" id="IPR038727">
    <property type="entry name" value="NadR/Ttd14_AAA_dom"/>
</dbReference>
<feature type="region of interest" description="Disordered" evidence="1">
    <location>
        <begin position="27"/>
        <end position="49"/>
    </location>
</feature>
<dbReference type="SUPFAM" id="SSF52540">
    <property type="entry name" value="P-loop containing nucleoside triphosphate hydrolases"/>
    <property type="match status" value="1"/>
</dbReference>
<keyword evidence="4" id="KW-1185">Reference proteome</keyword>
<dbReference type="OrthoDB" id="4523277at2"/>
<reference evidence="3 4" key="1">
    <citation type="submission" date="2016-07" db="EMBL/GenBank/DDBJ databases">
        <title>Draft genome of Streptomyces diastatochromogenes.</title>
        <authorList>
            <person name="Podduturi R."/>
            <person name="Lukassen M.B."/>
            <person name="Clausen N."/>
            <person name="Nielsen J.L."/>
            <person name="Jorgensen N.O."/>
        </authorList>
    </citation>
    <scope>NUCLEOTIDE SEQUENCE [LARGE SCALE GENOMIC DNA]</scope>
    <source>
        <strain evidence="3 4">DSM 40608</strain>
    </source>
</reference>
<dbReference type="Proteomes" id="UP000215483">
    <property type="component" value="Unassembled WGS sequence"/>
</dbReference>
<dbReference type="Pfam" id="PF13521">
    <property type="entry name" value="AAA_28"/>
    <property type="match status" value="1"/>
</dbReference>
<name>A0A233SBP4_STRDA</name>
<dbReference type="RefSeq" id="WP_094218593.1">
    <property type="nucleotide sequence ID" value="NZ_MCGQ01000020.1"/>
</dbReference>